<reference evidence="3" key="2">
    <citation type="submission" date="2023-01" db="EMBL/GenBank/DDBJ databases">
        <authorList>
            <person name="Petersen C."/>
        </authorList>
    </citation>
    <scope>NUCLEOTIDE SEQUENCE</scope>
    <source>
        <strain evidence="3">IBT 35679</strain>
    </source>
</reference>
<keyword evidence="5" id="KW-1185">Reference proteome</keyword>
<sequence length="195" mass="20533">MRASPVPEANAEVQVNLSNFPQSDKVTVRRSISLAEGATSEIGNLGSAAESSVTAASVAIETTVSQAGGHLENWAKDLKSEVPAYYSVGLLAYCQGQSDHDLTCSHPTVSFSFNLSNILNSVSTEMDDVVPGVSDKLLTGYRDGSRAIIWLYISGSITAILTAGFGIRKAFRQGGSSLLIISCTVSLFPSCLPIN</sequence>
<keyword evidence="1" id="KW-0812">Transmembrane</keyword>
<evidence type="ECO:0000256" key="1">
    <source>
        <dbReference type="SAM" id="Phobius"/>
    </source>
</evidence>
<gene>
    <name evidence="4" type="ORF">N7494_013255</name>
    <name evidence="2" type="ORF">N7494_013274</name>
    <name evidence="3" type="ORF">N7494_013323</name>
</gene>
<dbReference type="PANTHER" id="PTHR28019:SF2">
    <property type="entry name" value="CELL MEMBRANE PROTEIN YLR413W-RELATED"/>
    <property type="match status" value="1"/>
</dbReference>
<dbReference type="InterPro" id="IPR052413">
    <property type="entry name" value="SUR7_domain"/>
</dbReference>
<dbReference type="AlphaFoldDB" id="A0AAD6CK42"/>
<dbReference type="InterPro" id="IPR009571">
    <property type="entry name" value="SUR7/Rim9-like_fungi"/>
</dbReference>
<evidence type="ECO:0000313" key="4">
    <source>
        <dbReference type="EMBL" id="KAJ5522941.1"/>
    </source>
</evidence>
<accession>A0AAD6CK42</accession>
<dbReference type="EMBL" id="JAQIZZ010000011">
    <property type="protein sequence ID" value="KAJ5522941.1"/>
    <property type="molecule type" value="Genomic_DNA"/>
</dbReference>
<dbReference type="GO" id="GO:0005886">
    <property type="term" value="C:plasma membrane"/>
    <property type="evidence" value="ECO:0007669"/>
    <property type="project" value="InterPro"/>
</dbReference>
<evidence type="ECO:0000313" key="3">
    <source>
        <dbReference type="EMBL" id="KAJ5522893.1"/>
    </source>
</evidence>
<evidence type="ECO:0000313" key="5">
    <source>
        <dbReference type="Proteomes" id="UP001220324"/>
    </source>
</evidence>
<reference evidence="3 5" key="1">
    <citation type="journal article" date="2023" name="IMA Fungus">
        <title>Comparative genomic study of the Penicillium genus elucidates a diverse pangenome and 15 lateral gene transfer events.</title>
        <authorList>
            <person name="Petersen C."/>
            <person name="Sorensen T."/>
            <person name="Nielsen M.R."/>
            <person name="Sondergaard T.E."/>
            <person name="Sorensen J.L."/>
            <person name="Fitzpatrick D.A."/>
            <person name="Frisvad J.C."/>
            <person name="Nielsen K.L."/>
        </authorList>
    </citation>
    <scope>NUCLEOTIDE SEQUENCE [LARGE SCALE GENOMIC DNA]</scope>
    <source>
        <strain evidence="3 5">IBT 35679</strain>
    </source>
</reference>
<keyword evidence="1" id="KW-1133">Transmembrane helix</keyword>
<name>A0AAD6CK42_9EURO</name>
<protein>
    <submittedName>
        <fullName evidence="3">Uncharacterized protein</fullName>
    </submittedName>
</protein>
<organism evidence="3 5">
    <name type="scientific">Penicillium frequentans</name>
    <dbReference type="NCBI Taxonomy" id="3151616"/>
    <lineage>
        <taxon>Eukaryota</taxon>
        <taxon>Fungi</taxon>
        <taxon>Dikarya</taxon>
        <taxon>Ascomycota</taxon>
        <taxon>Pezizomycotina</taxon>
        <taxon>Eurotiomycetes</taxon>
        <taxon>Eurotiomycetidae</taxon>
        <taxon>Eurotiales</taxon>
        <taxon>Aspergillaceae</taxon>
        <taxon>Penicillium</taxon>
    </lineage>
</organism>
<dbReference type="Proteomes" id="UP001220324">
    <property type="component" value="Unassembled WGS sequence"/>
</dbReference>
<keyword evidence="1" id="KW-0472">Membrane</keyword>
<dbReference type="Pfam" id="PF06687">
    <property type="entry name" value="SUR7"/>
    <property type="match status" value="1"/>
</dbReference>
<dbReference type="EMBL" id="JAQIZZ010000012">
    <property type="protein sequence ID" value="KAJ5522893.1"/>
    <property type="molecule type" value="Genomic_DNA"/>
</dbReference>
<feature type="transmembrane region" description="Helical" evidence="1">
    <location>
        <begin position="147"/>
        <end position="167"/>
    </location>
</feature>
<evidence type="ECO:0000313" key="2">
    <source>
        <dbReference type="EMBL" id="KAJ5522844.1"/>
    </source>
</evidence>
<dbReference type="GO" id="GO:0051285">
    <property type="term" value="C:cell cortex of cell tip"/>
    <property type="evidence" value="ECO:0007669"/>
    <property type="project" value="TreeGrafter"/>
</dbReference>
<dbReference type="PANTHER" id="PTHR28019">
    <property type="entry name" value="CELL MEMBRANE PROTEIN YLR413W-RELATED"/>
    <property type="match status" value="1"/>
</dbReference>
<proteinExistence type="predicted"/>
<dbReference type="GO" id="GO:0031505">
    <property type="term" value="P:fungal-type cell wall organization"/>
    <property type="evidence" value="ECO:0007669"/>
    <property type="project" value="TreeGrafter"/>
</dbReference>
<dbReference type="EMBL" id="JAQIZZ010000012">
    <property type="protein sequence ID" value="KAJ5522844.1"/>
    <property type="molecule type" value="Genomic_DNA"/>
</dbReference>
<comment type="caution">
    <text evidence="3">The sequence shown here is derived from an EMBL/GenBank/DDBJ whole genome shotgun (WGS) entry which is preliminary data.</text>
</comment>